<proteinExistence type="predicted"/>
<gene>
    <name evidence="1" type="ORF">HJG54_26520</name>
</gene>
<reference evidence="1" key="1">
    <citation type="submission" date="2020-05" db="EMBL/GenBank/DDBJ databases">
        <authorList>
            <person name="Zhu T."/>
            <person name="Keshari N."/>
            <person name="Lu X."/>
        </authorList>
    </citation>
    <scope>NUCLEOTIDE SEQUENCE</scope>
    <source>
        <strain evidence="1">NK1-12</strain>
    </source>
</reference>
<accession>A0AA97AMS7</accession>
<dbReference type="RefSeq" id="WP_316432221.1">
    <property type="nucleotide sequence ID" value="NZ_CP053586.1"/>
</dbReference>
<evidence type="ECO:0000313" key="1">
    <source>
        <dbReference type="EMBL" id="WNZ26027.1"/>
    </source>
</evidence>
<protein>
    <submittedName>
        <fullName evidence="1">Uncharacterized protein</fullName>
    </submittedName>
</protein>
<sequence length="133" mass="14184">MINANSALFTDLTSEEGATVSGGGLQLQVKSIQCIKAGADIVGNDETMLKINGEQAWKGSMGAGSFKLFEPRLTRPVEVGNFVGLYDEDGIFSRDDFMGGFNITGVKGPTTVKLSGSGSTYQVTYRVIEVDDF</sequence>
<name>A0AA97AMS7_9CYAN</name>
<dbReference type="AlphaFoldDB" id="A0AA97AMS7"/>
<organism evidence="1">
    <name type="scientific">Leptolyngbya sp. NK1-12</name>
    <dbReference type="NCBI Taxonomy" id="2547451"/>
    <lineage>
        <taxon>Bacteria</taxon>
        <taxon>Bacillati</taxon>
        <taxon>Cyanobacteriota</taxon>
        <taxon>Cyanophyceae</taxon>
        <taxon>Leptolyngbyales</taxon>
        <taxon>Leptolyngbyaceae</taxon>
        <taxon>Leptolyngbya group</taxon>
        <taxon>Leptolyngbya</taxon>
    </lineage>
</organism>
<dbReference type="EMBL" id="CP053586">
    <property type="protein sequence ID" value="WNZ26027.1"/>
    <property type="molecule type" value="Genomic_DNA"/>
</dbReference>